<keyword evidence="2" id="KW-1185">Reference proteome</keyword>
<protein>
    <submittedName>
        <fullName evidence="1">Uncharacterized protein</fullName>
    </submittedName>
</protein>
<name>A0A8E2APK4_9APHY</name>
<dbReference type="EMBL" id="KV722572">
    <property type="protein sequence ID" value="OCH85634.1"/>
    <property type="molecule type" value="Genomic_DNA"/>
</dbReference>
<dbReference type="OrthoDB" id="277832at2759"/>
<organism evidence="1 2">
    <name type="scientific">Obba rivulosa</name>
    <dbReference type="NCBI Taxonomy" id="1052685"/>
    <lineage>
        <taxon>Eukaryota</taxon>
        <taxon>Fungi</taxon>
        <taxon>Dikarya</taxon>
        <taxon>Basidiomycota</taxon>
        <taxon>Agaricomycotina</taxon>
        <taxon>Agaricomycetes</taxon>
        <taxon>Polyporales</taxon>
        <taxon>Gelatoporiaceae</taxon>
        <taxon>Obba</taxon>
    </lineage>
</organism>
<sequence length="123" mass="13381">MTSESPKPPFTLLVALPVSCYRVPDQPVNDTSKRKGLLVDEVRSLKLSWSPTLSTVNCVHATACLSYATVLSSATLEAVVLSSTEPTTEEVQAQLQGYRLPRVRAAELGEWTVDEVQLCEMGS</sequence>
<accession>A0A8E2APK4</accession>
<dbReference type="Proteomes" id="UP000250043">
    <property type="component" value="Unassembled WGS sequence"/>
</dbReference>
<reference evidence="1 2" key="1">
    <citation type="submission" date="2016-07" db="EMBL/GenBank/DDBJ databases">
        <title>Draft genome of the white-rot fungus Obba rivulosa 3A-2.</title>
        <authorList>
            <consortium name="DOE Joint Genome Institute"/>
            <person name="Miettinen O."/>
            <person name="Riley R."/>
            <person name="Acob R."/>
            <person name="Barry K."/>
            <person name="Cullen D."/>
            <person name="De Vries R."/>
            <person name="Hainaut M."/>
            <person name="Hatakka A."/>
            <person name="Henrissat B."/>
            <person name="Hilden K."/>
            <person name="Kuo R."/>
            <person name="Labutti K."/>
            <person name="Lipzen A."/>
            <person name="Makela M.R."/>
            <person name="Sandor L."/>
            <person name="Spatafora J.W."/>
            <person name="Grigoriev I.V."/>
            <person name="Hibbett D.S."/>
        </authorList>
    </citation>
    <scope>NUCLEOTIDE SEQUENCE [LARGE SCALE GENOMIC DNA]</scope>
    <source>
        <strain evidence="1 2">3A-2</strain>
    </source>
</reference>
<gene>
    <name evidence="1" type="ORF">OBBRIDRAFT_838800</name>
</gene>
<proteinExistence type="predicted"/>
<dbReference type="AlphaFoldDB" id="A0A8E2APK4"/>
<evidence type="ECO:0000313" key="1">
    <source>
        <dbReference type="EMBL" id="OCH85634.1"/>
    </source>
</evidence>
<evidence type="ECO:0000313" key="2">
    <source>
        <dbReference type="Proteomes" id="UP000250043"/>
    </source>
</evidence>